<dbReference type="RefSeq" id="WP_206009456.1">
    <property type="nucleotide sequence ID" value="NZ_CP070619.1"/>
</dbReference>
<reference evidence="4 5" key="1">
    <citation type="journal article" date="2021" name="Microbiol. Resour. Announc.">
        <title>Complete Genome Sequences of Two Rhodococcus sp. Strains with Large and Linear Chromosomes, Isolated from Apple Rhizosphere.</title>
        <authorList>
            <person name="Benning S."/>
            <person name="Brugnone N."/>
            <person name="Siani R."/>
            <person name="Kublik S."/>
            <person name="Schloter M."/>
            <person name="Rad V."/>
        </authorList>
    </citation>
    <scope>NUCLEOTIDE SEQUENCE [LARGE SCALE GENOMIC DNA]</scope>
    <source>
        <strain evidence="4 5">R79</strain>
    </source>
</reference>
<feature type="domain" description="MmgE/PrpD N-terminal" evidence="2">
    <location>
        <begin position="10"/>
        <end position="249"/>
    </location>
</feature>
<dbReference type="InterPro" id="IPR045336">
    <property type="entry name" value="MmgE_PrpD_N"/>
</dbReference>
<comment type="similarity">
    <text evidence="1">Belongs to the PrpD family.</text>
</comment>
<evidence type="ECO:0000256" key="1">
    <source>
        <dbReference type="ARBA" id="ARBA00006174"/>
    </source>
</evidence>
<dbReference type="InterPro" id="IPR036148">
    <property type="entry name" value="MmgE/PrpD_sf"/>
</dbReference>
<dbReference type="EMBL" id="CP070619">
    <property type="protein sequence ID" value="QSE92993.1"/>
    <property type="molecule type" value="Genomic_DNA"/>
</dbReference>
<evidence type="ECO:0000313" key="4">
    <source>
        <dbReference type="EMBL" id="QSE92993.1"/>
    </source>
</evidence>
<dbReference type="Gene3D" id="1.10.4100.10">
    <property type="entry name" value="2-methylcitrate dehydratase PrpD"/>
    <property type="match status" value="1"/>
</dbReference>
<sequence>MTESTVDLAERLAEHAVRQSYPNLNPATIEAALEVLFDTLACALGGLHSPGVPQARTALSTWGTGNATIWGTSDTAPAPFAAVANGGALHALDYDDTDDAVPLHAASVVLPALVADLEENRPDCGGQEFLTALVVGLDGAMRVGRAGGPKGSRGWNYSVVSGGIGAALAIARLRRWDVAQAVSLLGHQLAQTSGSLQSIIDGTLAKRFQPAVVAKDVLFGAALAGAGVDGPRNVFDGRAGFINLYQDGQFNRDILLEDAEHAGYLTDLSLKPYPACRFTHAPIDLTLRIRESGITPEAVEHITFDTSGQAFNMVGRTFDPATANIVDAQFCIGYTASVALHRGAVLIGDFADEALRDPVVGGFAAERITVRPTEDVDFLAMAPVTATVRLKDGTEQTFVGKTVSGSPEHRLTVDQLKAKAADCFQHGGAAVTVEELWDTVQVLAQDAPVSRLLELLARPSKGPAPR</sequence>
<dbReference type="PANTHER" id="PTHR16943">
    <property type="entry name" value="2-METHYLCITRATE DEHYDRATASE-RELATED"/>
    <property type="match status" value="1"/>
</dbReference>
<dbReference type="Gene3D" id="3.30.1330.120">
    <property type="entry name" value="2-methylcitrate dehydratase PrpD"/>
    <property type="match status" value="1"/>
</dbReference>
<dbReference type="SUPFAM" id="SSF103378">
    <property type="entry name" value="2-methylcitrate dehydratase PrpD"/>
    <property type="match status" value="1"/>
</dbReference>
<evidence type="ECO:0000259" key="2">
    <source>
        <dbReference type="Pfam" id="PF03972"/>
    </source>
</evidence>
<keyword evidence="5" id="KW-1185">Reference proteome</keyword>
<dbReference type="Pfam" id="PF19305">
    <property type="entry name" value="MmgE_PrpD_C"/>
    <property type="match status" value="1"/>
</dbReference>
<proteinExistence type="inferred from homology"/>
<reference evidence="4 5" key="2">
    <citation type="journal article" date="2022" name="Arch. Microbiol.">
        <title>Rhodococcus pseudokoreensis sp. nov. isolated from the rhizosphere of young M26 apple rootstocks.</title>
        <authorList>
            <person name="Kampfer P."/>
            <person name="Glaeser S.P."/>
            <person name="Blom J."/>
            <person name="Wolf J."/>
            <person name="Benning S."/>
            <person name="Schloter M."/>
            <person name="Neumann-Schaal M."/>
        </authorList>
    </citation>
    <scope>NUCLEOTIDE SEQUENCE [LARGE SCALE GENOMIC DNA]</scope>
    <source>
        <strain evidence="4 5">R79</strain>
    </source>
</reference>
<dbReference type="Pfam" id="PF03972">
    <property type="entry name" value="MmgE_PrpD_N"/>
    <property type="match status" value="1"/>
</dbReference>
<dbReference type="InterPro" id="IPR042188">
    <property type="entry name" value="MmgE/PrpD_sf_2"/>
</dbReference>
<evidence type="ECO:0000313" key="5">
    <source>
        <dbReference type="Proteomes" id="UP000662986"/>
    </source>
</evidence>
<protein>
    <submittedName>
        <fullName evidence="4">MmgE/PrpD family protein</fullName>
    </submittedName>
</protein>
<feature type="domain" description="MmgE/PrpD C-terminal" evidence="3">
    <location>
        <begin position="273"/>
        <end position="443"/>
    </location>
</feature>
<dbReference type="InterPro" id="IPR005656">
    <property type="entry name" value="MmgE_PrpD"/>
</dbReference>
<gene>
    <name evidence="4" type="ORF">JWS13_32580</name>
</gene>
<organism evidence="4 5">
    <name type="scientific">Rhodococcus pseudokoreensis</name>
    <dbReference type="NCBI Taxonomy" id="2811421"/>
    <lineage>
        <taxon>Bacteria</taxon>
        <taxon>Bacillati</taxon>
        <taxon>Actinomycetota</taxon>
        <taxon>Actinomycetes</taxon>
        <taxon>Mycobacteriales</taxon>
        <taxon>Nocardiaceae</taxon>
        <taxon>Rhodococcus</taxon>
    </lineage>
</organism>
<accession>A0A974W823</accession>
<dbReference type="InterPro" id="IPR045337">
    <property type="entry name" value="MmgE_PrpD_C"/>
</dbReference>
<name>A0A974W823_9NOCA</name>
<dbReference type="Proteomes" id="UP000662986">
    <property type="component" value="Chromosome"/>
</dbReference>
<evidence type="ECO:0000259" key="3">
    <source>
        <dbReference type="Pfam" id="PF19305"/>
    </source>
</evidence>
<dbReference type="PANTHER" id="PTHR16943:SF8">
    <property type="entry name" value="2-METHYLCITRATE DEHYDRATASE"/>
    <property type="match status" value="1"/>
</dbReference>
<dbReference type="InterPro" id="IPR042183">
    <property type="entry name" value="MmgE/PrpD_sf_1"/>
</dbReference>